<dbReference type="Gene3D" id="1.25.40.90">
    <property type="match status" value="1"/>
</dbReference>
<dbReference type="EMBL" id="JABANM010028514">
    <property type="protein sequence ID" value="KAF4709598.1"/>
    <property type="molecule type" value="Genomic_DNA"/>
</dbReference>
<feature type="non-terminal residue" evidence="7">
    <location>
        <position position="1"/>
    </location>
</feature>
<proteinExistence type="predicted"/>
<name>A0A7J6QMU9_PEROL</name>
<dbReference type="InterPro" id="IPR008942">
    <property type="entry name" value="ENTH_VHS"/>
</dbReference>
<dbReference type="PROSITE" id="PS51391">
    <property type="entry name" value="CID"/>
    <property type="match status" value="1"/>
</dbReference>
<feature type="compositionally biased region" description="Acidic residues" evidence="3">
    <location>
        <begin position="1106"/>
        <end position="1118"/>
    </location>
</feature>
<dbReference type="GO" id="GO:0006396">
    <property type="term" value="P:RNA processing"/>
    <property type="evidence" value="ECO:0007669"/>
    <property type="project" value="InterPro"/>
</dbReference>
<dbReference type="InterPro" id="IPR006569">
    <property type="entry name" value="CID_dom"/>
</dbReference>
<dbReference type="PROSITE" id="PS50102">
    <property type="entry name" value="RRM"/>
    <property type="match status" value="1"/>
</dbReference>
<reference evidence="7 8" key="1">
    <citation type="submission" date="2020-04" db="EMBL/GenBank/DDBJ databases">
        <title>Perkinsus olseni comparative genomics.</title>
        <authorList>
            <person name="Bogema D.R."/>
        </authorList>
    </citation>
    <scope>NUCLEOTIDE SEQUENCE [LARGE SCALE GENOMIC DNA]</scope>
    <source>
        <strain evidence="7">ATCC PRA-205</strain>
    </source>
</reference>
<dbReference type="Pfam" id="PF00076">
    <property type="entry name" value="RRM_1"/>
    <property type="match status" value="1"/>
</dbReference>
<keyword evidence="1 2" id="KW-0694">RNA-binding</keyword>
<dbReference type="SMART" id="SM00582">
    <property type="entry name" value="RPR"/>
    <property type="match status" value="1"/>
</dbReference>
<feature type="region of interest" description="Disordered" evidence="3">
    <location>
        <begin position="816"/>
        <end position="857"/>
    </location>
</feature>
<feature type="compositionally biased region" description="Low complexity" evidence="3">
    <location>
        <begin position="1092"/>
        <end position="1105"/>
    </location>
</feature>
<feature type="domain" description="SURP motif" evidence="5">
    <location>
        <begin position="762"/>
        <end position="809"/>
    </location>
</feature>
<dbReference type="SUPFAM" id="SSF54928">
    <property type="entry name" value="RNA-binding domain, RBD"/>
    <property type="match status" value="1"/>
</dbReference>
<feature type="compositionally biased region" description="Basic residues" evidence="3">
    <location>
        <begin position="303"/>
        <end position="330"/>
    </location>
</feature>
<dbReference type="SMART" id="SM00360">
    <property type="entry name" value="RRM"/>
    <property type="match status" value="1"/>
</dbReference>
<dbReference type="Pfam" id="PF01805">
    <property type="entry name" value="Surp"/>
    <property type="match status" value="1"/>
</dbReference>
<evidence type="ECO:0000313" key="8">
    <source>
        <dbReference type="Proteomes" id="UP000574390"/>
    </source>
</evidence>
<dbReference type="InterPro" id="IPR051485">
    <property type="entry name" value="SR-CTD_assoc_factor"/>
</dbReference>
<feature type="region of interest" description="Disordered" evidence="3">
    <location>
        <begin position="416"/>
        <end position="476"/>
    </location>
</feature>
<evidence type="ECO:0000313" key="7">
    <source>
        <dbReference type="EMBL" id="KAF4709598.1"/>
    </source>
</evidence>
<feature type="compositionally biased region" description="Low complexity" evidence="3">
    <location>
        <begin position="718"/>
        <end position="728"/>
    </location>
</feature>
<feature type="compositionally biased region" description="Acidic residues" evidence="3">
    <location>
        <begin position="1153"/>
        <end position="1164"/>
    </location>
</feature>
<dbReference type="GO" id="GO:0003723">
    <property type="term" value="F:RNA binding"/>
    <property type="evidence" value="ECO:0007669"/>
    <property type="project" value="UniProtKB-UniRule"/>
</dbReference>
<dbReference type="InterPro" id="IPR012677">
    <property type="entry name" value="Nucleotide-bd_a/b_plait_sf"/>
</dbReference>
<feature type="compositionally biased region" description="Acidic residues" evidence="3">
    <location>
        <begin position="441"/>
        <end position="451"/>
    </location>
</feature>
<protein>
    <submittedName>
        <fullName evidence="7">U2 snRNP-associated SURP domain-containing protein</fullName>
    </submittedName>
</protein>
<dbReference type="InterPro" id="IPR000061">
    <property type="entry name" value="Surp"/>
</dbReference>
<dbReference type="SUPFAM" id="SSF48464">
    <property type="entry name" value="ENTH/VHS domain"/>
    <property type="match status" value="1"/>
</dbReference>
<dbReference type="PANTHER" id="PTHR23140:SF0">
    <property type="entry name" value="U2 SNRNP-ASSOCIATED SURP MOTIF-CONTAINING PROTEIN"/>
    <property type="match status" value="1"/>
</dbReference>
<dbReference type="Gene3D" id="1.10.10.790">
    <property type="entry name" value="Surp module"/>
    <property type="match status" value="1"/>
</dbReference>
<dbReference type="InterPro" id="IPR000504">
    <property type="entry name" value="RRM_dom"/>
</dbReference>
<dbReference type="SUPFAM" id="SSF109905">
    <property type="entry name" value="Surp module (SWAP domain)"/>
    <property type="match status" value="1"/>
</dbReference>
<dbReference type="PROSITE" id="PS50128">
    <property type="entry name" value="SURP"/>
    <property type="match status" value="1"/>
</dbReference>
<feature type="compositionally biased region" description="Gly residues" evidence="3">
    <location>
        <begin position="698"/>
        <end position="717"/>
    </location>
</feature>
<evidence type="ECO:0000259" key="6">
    <source>
        <dbReference type="PROSITE" id="PS51391"/>
    </source>
</evidence>
<feature type="compositionally biased region" description="Polar residues" evidence="3">
    <location>
        <begin position="455"/>
        <end position="465"/>
    </location>
</feature>
<dbReference type="PANTHER" id="PTHR23140">
    <property type="entry name" value="RNA PROCESSING PROTEIN LD23810P"/>
    <property type="match status" value="1"/>
</dbReference>
<feature type="region of interest" description="Disordered" evidence="3">
    <location>
        <begin position="1075"/>
        <end position="1164"/>
    </location>
</feature>
<dbReference type="Proteomes" id="UP000574390">
    <property type="component" value="Unassembled WGS sequence"/>
</dbReference>
<feature type="domain" description="CID" evidence="6">
    <location>
        <begin position="859"/>
        <end position="1010"/>
    </location>
</feature>
<comment type="caution">
    <text evidence="7">The sequence shown here is derived from an EMBL/GenBank/DDBJ whole genome shotgun (WGS) entry which is preliminary data.</text>
</comment>
<evidence type="ECO:0000256" key="1">
    <source>
        <dbReference type="ARBA" id="ARBA00022884"/>
    </source>
</evidence>
<dbReference type="InterPro" id="IPR035979">
    <property type="entry name" value="RBD_domain_sf"/>
</dbReference>
<feature type="region of interest" description="Disordered" evidence="3">
    <location>
        <begin position="696"/>
        <end position="743"/>
    </location>
</feature>
<evidence type="ECO:0000259" key="5">
    <source>
        <dbReference type="PROSITE" id="PS50128"/>
    </source>
</evidence>
<evidence type="ECO:0000256" key="2">
    <source>
        <dbReference type="PROSITE-ProRule" id="PRU00176"/>
    </source>
</evidence>
<accession>A0A7J6QMU9</accession>
<feature type="compositionally biased region" description="Low complexity" evidence="3">
    <location>
        <begin position="220"/>
        <end position="229"/>
    </location>
</feature>
<sequence length="1164" mass="128309">LYTLLHHGYYDNNTHDSNELNNNTNATNKKGVDMAVVINGRLSYKLELYAAKALLRSIQDYNAKNMIESSRRLQEGGDVSLLKDKSLLQIPVMEVREIEAGLLVQLIHTIQDYIAIIDHDVYDCNIGDDVNADSGHVLGGPSYQDNGDDKTVDDNNRRTKKEQILEWVPESVPNLFSELRNAPKSFLVRKTPGLGFEPGTRAGGDEDVVIIISFCLSLSSMSSSSSSSSKRTTTARPPPPPPHHNQDPQRGGGGDHYYNDDARLHSRSSSSSSTRQDDHSEQQQQQQQHRRGSRGPRAAAVAAHHHYNRRSNSRSPSRRGRQRAGHRRGRRDYEMDYYERTKGSSSKNIITSRNSYDCTTKDTTVGMVSYDEVDDENAHRAAVANAAAVAIAAAKNMAKTQEKHELDRRIAVARKASTTAATAGRRRRKVNKTVLPGFTSVDDDDDEDEQPQQEYPSSRGSSNGCHSGEDSAAAAAATAAATGGALVPPPSSLAQMPIHTTKTKQMDDFLDEIKSRHQLRHEVETLKDTLKRGTLTVAEQLRVKERLAGLQSKLGGVTTLQESEMIGKAMRGDQHHGDYQDDEETANLYIGNLPFGVTEDMLIKEFGKYGSITSVKIMYPRTDEERSRGYVPAFIAFSSREEAQAAKEAMESGPCTFGGAMMRETILRVGWGKAMNSAQVKTAQRNKSMLVQVAQQQGGEGVGASTTSGGGGGGGTGYPISTTTTTTLPSPPPSVLHSNFSHPKPSIHVHVEVPKSDKQRSLIDKIARMVADNGRNLEQVAIMRVQARNGRKEKYNFLFDYDSPQAQYYRWRTAVERSTHDRSNSSAAADGGSGGGRRSDGIKRGAGGRSRSKLGGKMLTPSDKALLMDKLANLASTNRYVIKDLMVWCIDHTESSNEIVDMIIHEMKEERKDRLSKIPLLYLVSDILHNSGCSTKNGAWSYRTQLESKCAQIMAMFRNNTTTTQCENDDNSSSSIAVEKCCSVLNAWEQNAIFAPEYMSGLAATLMRTPHRDHDLSNINTITTQEERGRHFSQLERYCRNNGLLWEYPSSITDAEGKKEWLLLQIINERLYHNKNGGGGKMGDVDDDVGIDGESVGSDDISIATSDDDEEDEEDIDGEALILPGDGIEEVIREEKEERKAVDSSHTTTPTIIDDDESLDGSPL</sequence>
<evidence type="ECO:0000259" key="4">
    <source>
        <dbReference type="PROSITE" id="PS50102"/>
    </source>
</evidence>
<feature type="region of interest" description="Disordered" evidence="3">
    <location>
        <begin position="220"/>
        <end position="334"/>
    </location>
</feature>
<dbReference type="InterPro" id="IPR035967">
    <property type="entry name" value="SWAP/Surp_sf"/>
</dbReference>
<feature type="domain" description="RRM" evidence="4">
    <location>
        <begin position="586"/>
        <end position="696"/>
    </location>
</feature>
<feature type="compositionally biased region" description="Basic and acidic residues" evidence="3">
    <location>
        <begin position="1130"/>
        <end position="1143"/>
    </location>
</feature>
<dbReference type="Pfam" id="PF04818">
    <property type="entry name" value="CID"/>
    <property type="match status" value="1"/>
</dbReference>
<dbReference type="SMART" id="SM00648">
    <property type="entry name" value="SWAP"/>
    <property type="match status" value="1"/>
</dbReference>
<dbReference type="Gene3D" id="3.30.70.330">
    <property type="match status" value="1"/>
</dbReference>
<dbReference type="AlphaFoldDB" id="A0A7J6QMU9"/>
<gene>
    <name evidence="7" type="primary">U2SURP_3</name>
    <name evidence="7" type="ORF">FOZ62_014071</name>
</gene>
<organism evidence="7 8">
    <name type="scientific">Perkinsus olseni</name>
    <name type="common">Perkinsus atlanticus</name>
    <dbReference type="NCBI Taxonomy" id="32597"/>
    <lineage>
        <taxon>Eukaryota</taxon>
        <taxon>Sar</taxon>
        <taxon>Alveolata</taxon>
        <taxon>Perkinsozoa</taxon>
        <taxon>Perkinsea</taxon>
        <taxon>Perkinsida</taxon>
        <taxon>Perkinsidae</taxon>
        <taxon>Perkinsus</taxon>
    </lineage>
</organism>
<evidence type="ECO:0000256" key="3">
    <source>
        <dbReference type="SAM" id="MobiDB-lite"/>
    </source>
</evidence>
<dbReference type="GO" id="GO:0005634">
    <property type="term" value="C:nucleus"/>
    <property type="evidence" value="ECO:0007669"/>
    <property type="project" value="TreeGrafter"/>
</dbReference>